<keyword evidence="8" id="KW-0479">Metal-binding</keyword>
<protein>
    <recommendedName>
        <fullName evidence="4">succinate dehydrogenase</fullName>
        <ecNumber evidence="4">1.3.5.1</ecNumber>
    </recommendedName>
</protein>
<dbReference type="PROSITE" id="PS51379">
    <property type="entry name" value="4FE4S_FER_2"/>
    <property type="match status" value="1"/>
</dbReference>
<dbReference type="PANTHER" id="PTHR11921:SF29">
    <property type="entry name" value="SUCCINATE DEHYDROGENASE [UBIQUINONE] IRON-SULFUR SUBUNIT, MITOCHONDRIAL"/>
    <property type="match status" value="1"/>
</dbReference>
<evidence type="ECO:0000256" key="6">
    <source>
        <dbReference type="ARBA" id="ARBA00022532"/>
    </source>
</evidence>
<dbReference type="GO" id="GO:0006099">
    <property type="term" value="P:tricarboxylic acid cycle"/>
    <property type="evidence" value="ECO:0007669"/>
    <property type="project" value="UniProtKB-KW"/>
</dbReference>
<comment type="cofactor">
    <cofactor evidence="1">
        <name>[3Fe-4S] cluster</name>
        <dbReference type="ChEBI" id="CHEBI:21137"/>
    </cofactor>
</comment>
<evidence type="ECO:0000256" key="10">
    <source>
        <dbReference type="ARBA" id="ARBA00023004"/>
    </source>
</evidence>
<dbReference type="InterPro" id="IPR009051">
    <property type="entry name" value="Helical_ferredxn"/>
</dbReference>
<dbReference type="Pfam" id="PF13085">
    <property type="entry name" value="Fer2_3"/>
    <property type="match status" value="1"/>
</dbReference>
<evidence type="ECO:0000256" key="5">
    <source>
        <dbReference type="ARBA" id="ARBA00022485"/>
    </source>
</evidence>
<dbReference type="GO" id="GO:0051537">
    <property type="term" value="F:2 iron, 2 sulfur cluster binding"/>
    <property type="evidence" value="ECO:0007669"/>
    <property type="project" value="UniProtKB-KW"/>
</dbReference>
<dbReference type="SUPFAM" id="SSF54292">
    <property type="entry name" value="2Fe-2S ferredoxin-like"/>
    <property type="match status" value="1"/>
</dbReference>
<evidence type="ECO:0000256" key="13">
    <source>
        <dbReference type="ARBA" id="ARBA00034078"/>
    </source>
</evidence>
<evidence type="ECO:0000259" key="14">
    <source>
        <dbReference type="PROSITE" id="PS51379"/>
    </source>
</evidence>
<dbReference type="InterPro" id="IPR017900">
    <property type="entry name" value="4Fe4S_Fe_S_CS"/>
</dbReference>
<dbReference type="InterPro" id="IPR012675">
    <property type="entry name" value="Beta-grasp_dom_sf"/>
</dbReference>
<dbReference type="Gene3D" id="1.10.1060.10">
    <property type="entry name" value="Alpha-helical ferredoxin"/>
    <property type="match status" value="1"/>
</dbReference>
<dbReference type="InterPro" id="IPR050573">
    <property type="entry name" value="SDH/FRD_Iron-Sulfur"/>
</dbReference>
<dbReference type="GO" id="GO:0022904">
    <property type="term" value="P:respiratory electron transport chain"/>
    <property type="evidence" value="ECO:0007669"/>
    <property type="project" value="TreeGrafter"/>
</dbReference>
<evidence type="ECO:0000256" key="2">
    <source>
        <dbReference type="ARBA" id="ARBA00001966"/>
    </source>
</evidence>
<evidence type="ECO:0000256" key="12">
    <source>
        <dbReference type="ARBA" id="ARBA00023291"/>
    </source>
</evidence>
<dbReference type="InterPro" id="IPR025192">
    <property type="entry name" value="Succ_DH/fum_Rdtase_N"/>
</dbReference>
<gene>
    <name evidence="15" type="ORF">METZ01_LOCUS80169</name>
</gene>
<evidence type="ECO:0000256" key="3">
    <source>
        <dbReference type="ARBA" id="ARBA00009433"/>
    </source>
</evidence>
<dbReference type="NCBIfam" id="TIGR00384">
    <property type="entry name" value="dhsB"/>
    <property type="match status" value="1"/>
</dbReference>
<keyword evidence="5" id="KW-0004">4Fe-4S</keyword>
<dbReference type="GO" id="GO:0008177">
    <property type="term" value="F:succinate dehydrogenase (quinone) activity"/>
    <property type="evidence" value="ECO:0007669"/>
    <property type="project" value="UniProtKB-EC"/>
</dbReference>
<comment type="similarity">
    <text evidence="3">Belongs to the succinate dehydrogenase/fumarate reductase iron-sulfur protein family.</text>
</comment>
<feature type="domain" description="4Fe-4S ferredoxin-type" evidence="14">
    <location>
        <begin position="144"/>
        <end position="173"/>
    </location>
</feature>
<keyword evidence="10" id="KW-0408">Iron</keyword>
<dbReference type="Pfam" id="PF13183">
    <property type="entry name" value="Fer4_8"/>
    <property type="match status" value="1"/>
</dbReference>
<dbReference type="InterPro" id="IPR017896">
    <property type="entry name" value="4Fe4S_Fe-S-bd"/>
</dbReference>
<dbReference type="EMBL" id="UINC01006403">
    <property type="protein sequence ID" value="SVA27315.1"/>
    <property type="molecule type" value="Genomic_DNA"/>
</dbReference>
<dbReference type="InterPro" id="IPR036010">
    <property type="entry name" value="2Fe-2S_ferredoxin-like_sf"/>
</dbReference>
<dbReference type="GO" id="GO:0046872">
    <property type="term" value="F:metal ion binding"/>
    <property type="evidence" value="ECO:0007669"/>
    <property type="project" value="UniProtKB-KW"/>
</dbReference>
<evidence type="ECO:0000313" key="15">
    <source>
        <dbReference type="EMBL" id="SVA27315.1"/>
    </source>
</evidence>
<dbReference type="FunFam" id="1.10.1060.10:FF:000005">
    <property type="entry name" value="Succinate dehydrogenase iron-sulfur subunit"/>
    <property type="match status" value="1"/>
</dbReference>
<keyword evidence="6" id="KW-0816">Tricarboxylic acid cycle</keyword>
<evidence type="ECO:0000256" key="4">
    <source>
        <dbReference type="ARBA" id="ARBA00012792"/>
    </source>
</evidence>
<dbReference type="GO" id="GO:0051539">
    <property type="term" value="F:4 iron, 4 sulfur cluster binding"/>
    <property type="evidence" value="ECO:0007669"/>
    <property type="project" value="UniProtKB-KW"/>
</dbReference>
<dbReference type="PROSITE" id="PS00198">
    <property type="entry name" value="4FE4S_FER_1"/>
    <property type="match status" value="1"/>
</dbReference>
<comment type="cofactor">
    <cofactor evidence="2">
        <name>[4Fe-4S] cluster</name>
        <dbReference type="ChEBI" id="CHEBI:49883"/>
    </cofactor>
</comment>
<keyword evidence="11" id="KW-0411">Iron-sulfur</keyword>
<keyword evidence="12" id="KW-0003">3Fe-4S</keyword>
<evidence type="ECO:0000256" key="9">
    <source>
        <dbReference type="ARBA" id="ARBA00023002"/>
    </source>
</evidence>
<keyword evidence="7" id="KW-0001">2Fe-2S</keyword>
<evidence type="ECO:0000256" key="11">
    <source>
        <dbReference type="ARBA" id="ARBA00023014"/>
    </source>
</evidence>
<dbReference type="NCBIfam" id="NF006391">
    <property type="entry name" value="PRK08640.1"/>
    <property type="match status" value="1"/>
</dbReference>
<evidence type="ECO:0000256" key="7">
    <source>
        <dbReference type="ARBA" id="ARBA00022714"/>
    </source>
</evidence>
<dbReference type="SUPFAM" id="SSF46548">
    <property type="entry name" value="alpha-helical ferredoxin"/>
    <property type="match status" value="1"/>
</dbReference>
<dbReference type="InterPro" id="IPR004489">
    <property type="entry name" value="Succ_DH/fum_Rdtase_Fe-S"/>
</dbReference>
<dbReference type="GO" id="GO:0009055">
    <property type="term" value="F:electron transfer activity"/>
    <property type="evidence" value="ECO:0007669"/>
    <property type="project" value="InterPro"/>
</dbReference>
<name>A0A381UGJ1_9ZZZZ</name>
<proteinExistence type="inferred from homology"/>
<accession>A0A381UGJ1</accession>
<dbReference type="Gene3D" id="3.10.20.30">
    <property type="match status" value="1"/>
</dbReference>
<organism evidence="15">
    <name type="scientific">marine metagenome</name>
    <dbReference type="NCBI Taxonomy" id="408172"/>
    <lineage>
        <taxon>unclassified sequences</taxon>
        <taxon>metagenomes</taxon>
        <taxon>ecological metagenomes</taxon>
    </lineage>
</organism>
<evidence type="ECO:0000256" key="1">
    <source>
        <dbReference type="ARBA" id="ARBA00001927"/>
    </source>
</evidence>
<dbReference type="PANTHER" id="PTHR11921">
    <property type="entry name" value="SUCCINATE DEHYDROGENASE IRON-SULFUR PROTEIN"/>
    <property type="match status" value="1"/>
</dbReference>
<dbReference type="GO" id="GO:0051538">
    <property type="term" value="F:3 iron, 4 sulfur cluster binding"/>
    <property type="evidence" value="ECO:0007669"/>
    <property type="project" value="UniProtKB-KW"/>
</dbReference>
<comment type="cofactor">
    <cofactor evidence="13">
        <name>[2Fe-2S] cluster</name>
        <dbReference type="ChEBI" id="CHEBI:190135"/>
    </cofactor>
</comment>
<evidence type="ECO:0000256" key="8">
    <source>
        <dbReference type="ARBA" id="ARBA00022723"/>
    </source>
</evidence>
<reference evidence="15" key="1">
    <citation type="submission" date="2018-05" db="EMBL/GenBank/DDBJ databases">
        <authorList>
            <person name="Lanie J.A."/>
            <person name="Ng W.-L."/>
            <person name="Kazmierczak K.M."/>
            <person name="Andrzejewski T.M."/>
            <person name="Davidsen T.M."/>
            <person name="Wayne K.J."/>
            <person name="Tettelin H."/>
            <person name="Glass J.I."/>
            <person name="Rusch D."/>
            <person name="Podicherti R."/>
            <person name="Tsui H.-C.T."/>
            <person name="Winkler M.E."/>
        </authorList>
    </citation>
    <scope>NUCLEOTIDE SEQUENCE</scope>
</reference>
<sequence>MPDTVTFKIKRQDSESSSSYWETFTIPYVPNSNVISCLMDIQANPINAKGEEVTPVVWESNCLEEVCGACTMVINGKVHQSCSALVDQLEKPIKLEPMSKFPVVRDLAVDRTRMFGALKKVQAWVNADGYHDLGPGDRLPQKHQETAYKLSECMTCGCCVEACPQYSSSNNFLGAAAISQSRLFNMHPTAKNMAGERLDTLMQEGGIADCGNAQNCVEACPKSIPLTESISEMGRQVSGKLWHNIFKA</sequence>
<keyword evidence="9" id="KW-0560">Oxidoreductase</keyword>
<dbReference type="AlphaFoldDB" id="A0A381UGJ1"/>
<dbReference type="EC" id="1.3.5.1" evidence="4"/>
<dbReference type="FunFam" id="3.10.20.30:FF:000018">
    <property type="entry name" value="Succinate dehydrogenase iron-sulfur subunit"/>
    <property type="match status" value="1"/>
</dbReference>